<evidence type="ECO:0000313" key="2">
    <source>
        <dbReference type="Proteomes" id="UP001163603"/>
    </source>
</evidence>
<reference evidence="2" key="1">
    <citation type="journal article" date="2023" name="G3 (Bethesda)">
        <title>Genome assembly and association tests identify interacting loci associated with vigor, precocity, and sex in interspecific pistachio rootstocks.</title>
        <authorList>
            <person name="Palmer W."/>
            <person name="Jacygrad E."/>
            <person name="Sagayaradj S."/>
            <person name="Cavanaugh K."/>
            <person name="Han R."/>
            <person name="Bertier L."/>
            <person name="Beede B."/>
            <person name="Kafkas S."/>
            <person name="Golino D."/>
            <person name="Preece J."/>
            <person name="Michelmore R."/>
        </authorList>
    </citation>
    <scope>NUCLEOTIDE SEQUENCE [LARGE SCALE GENOMIC DNA]</scope>
</reference>
<sequence length="93" mass="11243">MCVDEKTYKNLIILVMKFLEEENCKESLQALERESKIFFNMNYFGETIINGDWEKAEKYLSAFTKPDDNTFSRKLFFELQKQKYCEALLRYKL</sequence>
<evidence type="ECO:0000313" key="1">
    <source>
        <dbReference type="EMBL" id="KAJ0030502.1"/>
    </source>
</evidence>
<organism evidence="1 2">
    <name type="scientific">Pistacia integerrima</name>
    <dbReference type="NCBI Taxonomy" id="434235"/>
    <lineage>
        <taxon>Eukaryota</taxon>
        <taxon>Viridiplantae</taxon>
        <taxon>Streptophyta</taxon>
        <taxon>Embryophyta</taxon>
        <taxon>Tracheophyta</taxon>
        <taxon>Spermatophyta</taxon>
        <taxon>Magnoliopsida</taxon>
        <taxon>eudicotyledons</taxon>
        <taxon>Gunneridae</taxon>
        <taxon>Pentapetalae</taxon>
        <taxon>rosids</taxon>
        <taxon>malvids</taxon>
        <taxon>Sapindales</taxon>
        <taxon>Anacardiaceae</taxon>
        <taxon>Pistacia</taxon>
    </lineage>
</organism>
<comment type="caution">
    <text evidence="1">The sequence shown here is derived from an EMBL/GenBank/DDBJ whole genome shotgun (WGS) entry which is preliminary data.</text>
</comment>
<name>A0ACC0Y685_9ROSI</name>
<protein>
    <submittedName>
        <fullName evidence="1">Uncharacterized protein</fullName>
    </submittedName>
</protein>
<accession>A0ACC0Y685</accession>
<dbReference type="Proteomes" id="UP001163603">
    <property type="component" value="Chromosome 8"/>
</dbReference>
<proteinExistence type="predicted"/>
<gene>
    <name evidence="1" type="ORF">Pint_12404</name>
</gene>
<dbReference type="EMBL" id="CM047743">
    <property type="protein sequence ID" value="KAJ0030502.1"/>
    <property type="molecule type" value="Genomic_DNA"/>
</dbReference>
<keyword evidence="2" id="KW-1185">Reference proteome</keyword>